<dbReference type="EMBL" id="JADIMM010000037">
    <property type="protein sequence ID" value="MBO8457178.1"/>
    <property type="molecule type" value="Genomic_DNA"/>
</dbReference>
<evidence type="ECO:0000313" key="11">
    <source>
        <dbReference type="Proteomes" id="UP000823638"/>
    </source>
</evidence>
<evidence type="ECO:0000256" key="2">
    <source>
        <dbReference type="ARBA" id="ARBA00022452"/>
    </source>
</evidence>
<reference evidence="10" key="2">
    <citation type="journal article" date="2021" name="PeerJ">
        <title>Extensive microbial diversity within the chicken gut microbiome revealed by metagenomics and culture.</title>
        <authorList>
            <person name="Gilroy R."/>
            <person name="Ravi A."/>
            <person name="Getino M."/>
            <person name="Pursley I."/>
            <person name="Horton D.L."/>
            <person name="Alikhan N.F."/>
            <person name="Baker D."/>
            <person name="Gharbi K."/>
            <person name="Hall N."/>
            <person name="Watson M."/>
            <person name="Adriaenssens E.M."/>
            <person name="Foster-Nyarko E."/>
            <person name="Jarju S."/>
            <person name="Secka A."/>
            <person name="Antonio M."/>
            <person name="Oren A."/>
            <person name="Chaudhuri R.R."/>
            <person name="La Ragione R."/>
            <person name="Hildebrand F."/>
            <person name="Pallen M.J."/>
        </authorList>
    </citation>
    <scope>NUCLEOTIDE SEQUENCE</scope>
    <source>
        <strain evidence="10">10532</strain>
    </source>
</reference>
<dbReference type="AlphaFoldDB" id="A0A9D9HNX5"/>
<dbReference type="GO" id="GO:0071709">
    <property type="term" value="P:membrane assembly"/>
    <property type="evidence" value="ECO:0007669"/>
    <property type="project" value="InterPro"/>
</dbReference>
<dbReference type="PIRSF" id="PIRSF006076">
    <property type="entry name" value="OM_assembly_OMP85"/>
    <property type="match status" value="1"/>
</dbReference>
<feature type="domain" description="POTRA" evidence="9">
    <location>
        <begin position="184"/>
        <end position="272"/>
    </location>
</feature>
<dbReference type="Gene3D" id="3.10.20.310">
    <property type="entry name" value="membrane protein fhac"/>
    <property type="match status" value="5"/>
</dbReference>
<sequence length="831" mass="93939">MRVKIFSLILMFFFLFGLYSQEGEWWVGKTIKSIDFEGLVNISKSDLDGITKPYKGQVFTYELYQELLGALFALDYFDNIETAAVKGDDDYNTVILNFIVQEKPVVSFIELVGNSKVRRSDILSAITIKEKDIYNYTKLKMDERAIRDLYLEKGFTNIRVTGSERDDGNGGKIVVFNIDEGRQTTISSISFEGNVSVTDKTLKRVMSLKEPGLFQNGAFKESQVELDKTAILRYYNERGFADAEIVSVIRETDSETEPGKDLVSLKFVIKEGEPYTFSGYSFDGNEIFTDEQLLAATKLKPGDVYNITQFQADFQGIADVYFNSGYTSNYIAPEMKRDNERRQIGCEIIIVERGRSHIENIFIRGNEKTKDHVILREFDIETGDIFSNSKVLSGMRNLYNLQYFSAIQPDVVQGSDPSLVNLILDVEEQNTASVQFGVTFSGITDANSFPVSVFASWAETNFMGYGQSLSSSLTLSPTQQSLSLSFGESWLAGKPISLAVSLAVYHSVLYAGQDTTGKIFSDSDWDNAEDNNIPPDPYDTWDEYETAGTIPDSYLMQYKQWGFSSGATVGYRWRPKFSDITWTGGLTFGLVRNFYDHNKYRPVDKVVRDKSKAWTWDNSIWTRVSFDARDLSFDPSKGWFASQQVSWQGLFPEIELEYFLRADTKLEGYIPLWNTNIGEFNFKGVLANYVGVSLIYPANGMNISDSSKLSVDGMFVGRGWSSESSSTVGQALFSTYTELRIPVVPGLLAFDFFFDSAATWSTISQMFTKSWTDNTFYFSFGPGIRFTIQQFPFRLMMANCFTVKNGIPEWKHSSSGGSSWEFVLSFNIPNS</sequence>
<dbReference type="InterPro" id="IPR034746">
    <property type="entry name" value="POTRA"/>
</dbReference>
<evidence type="ECO:0000256" key="1">
    <source>
        <dbReference type="ARBA" id="ARBA00004370"/>
    </source>
</evidence>
<keyword evidence="6" id="KW-0472">Membrane</keyword>
<evidence type="ECO:0000256" key="4">
    <source>
        <dbReference type="ARBA" id="ARBA00022729"/>
    </source>
</evidence>
<name>A0A9D9HNX5_9SPIR</name>
<evidence type="ECO:0000256" key="3">
    <source>
        <dbReference type="ARBA" id="ARBA00022692"/>
    </source>
</evidence>
<evidence type="ECO:0000256" key="5">
    <source>
        <dbReference type="ARBA" id="ARBA00022737"/>
    </source>
</evidence>
<dbReference type="InterPro" id="IPR010827">
    <property type="entry name" value="BamA/TamA_POTRA"/>
</dbReference>
<feature type="domain" description="POTRA" evidence="9">
    <location>
        <begin position="275"/>
        <end position="353"/>
    </location>
</feature>
<feature type="domain" description="POTRA" evidence="9">
    <location>
        <begin position="104"/>
        <end position="181"/>
    </location>
</feature>
<proteinExistence type="predicted"/>
<dbReference type="Gene3D" id="2.40.160.50">
    <property type="entry name" value="membrane protein fhac: a member of the omp85/tpsb transporter family"/>
    <property type="match status" value="1"/>
</dbReference>
<dbReference type="Pfam" id="PF07244">
    <property type="entry name" value="POTRA"/>
    <property type="match status" value="5"/>
</dbReference>
<dbReference type="NCBIfam" id="TIGR03303">
    <property type="entry name" value="OM_YaeT"/>
    <property type="match status" value="1"/>
</dbReference>
<protein>
    <recommendedName>
        <fullName evidence="8">Outer membrane protein assembly factor BamA</fullName>
    </recommendedName>
</protein>
<dbReference type="Pfam" id="PF01103">
    <property type="entry name" value="Omp85"/>
    <property type="match status" value="1"/>
</dbReference>
<keyword evidence="3" id="KW-0812">Transmembrane</keyword>
<accession>A0A9D9HNX5</accession>
<dbReference type="PANTHER" id="PTHR12815">
    <property type="entry name" value="SORTING AND ASSEMBLY MACHINERY SAMM50 PROTEIN FAMILY MEMBER"/>
    <property type="match status" value="1"/>
</dbReference>
<comment type="subcellular location">
    <subcellularLocation>
        <location evidence="1">Membrane</location>
    </subcellularLocation>
</comment>
<evidence type="ECO:0000256" key="7">
    <source>
        <dbReference type="ARBA" id="ARBA00023237"/>
    </source>
</evidence>
<evidence type="ECO:0000256" key="8">
    <source>
        <dbReference type="NCBIfam" id="TIGR03303"/>
    </source>
</evidence>
<evidence type="ECO:0000313" key="10">
    <source>
        <dbReference type="EMBL" id="MBO8457178.1"/>
    </source>
</evidence>
<feature type="domain" description="POTRA" evidence="9">
    <location>
        <begin position="356"/>
        <end position="429"/>
    </location>
</feature>
<reference evidence="10" key="1">
    <citation type="submission" date="2020-10" db="EMBL/GenBank/DDBJ databases">
        <authorList>
            <person name="Gilroy R."/>
        </authorList>
    </citation>
    <scope>NUCLEOTIDE SEQUENCE</scope>
    <source>
        <strain evidence="10">10532</strain>
    </source>
</reference>
<dbReference type="InterPro" id="IPR000184">
    <property type="entry name" value="Bac_surfAg_D15"/>
</dbReference>
<keyword evidence="2" id="KW-1134">Transmembrane beta strand</keyword>
<keyword evidence="4" id="KW-0732">Signal</keyword>
<dbReference type="PROSITE" id="PS51779">
    <property type="entry name" value="POTRA"/>
    <property type="match status" value="4"/>
</dbReference>
<dbReference type="Proteomes" id="UP000823638">
    <property type="component" value="Unassembled WGS sequence"/>
</dbReference>
<dbReference type="PANTHER" id="PTHR12815:SF47">
    <property type="entry name" value="TRANSLOCATION AND ASSEMBLY MODULE SUBUNIT TAMA"/>
    <property type="match status" value="1"/>
</dbReference>
<organism evidence="10 11">
    <name type="scientific">Candidatus Gallitreponema excrementavium</name>
    <dbReference type="NCBI Taxonomy" id="2840840"/>
    <lineage>
        <taxon>Bacteria</taxon>
        <taxon>Pseudomonadati</taxon>
        <taxon>Spirochaetota</taxon>
        <taxon>Spirochaetia</taxon>
        <taxon>Spirochaetales</taxon>
        <taxon>Candidatus Gallitreponema</taxon>
    </lineage>
</organism>
<dbReference type="InterPro" id="IPR023707">
    <property type="entry name" value="OM_assembly_BamA"/>
</dbReference>
<gene>
    <name evidence="10" type="primary">bamA</name>
    <name evidence="10" type="ORF">IAA81_02985</name>
</gene>
<keyword evidence="7" id="KW-0998">Cell outer membrane</keyword>
<dbReference type="GO" id="GO:0009279">
    <property type="term" value="C:cell outer membrane"/>
    <property type="evidence" value="ECO:0007669"/>
    <property type="project" value="UniProtKB-UniRule"/>
</dbReference>
<evidence type="ECO:0000256" key="6">
    <source>
        <dbReference type="ARBA" id="ARBA00023136"/>
    </source>
</evidence>
<comment type="caution">
    <text evidence="10">The sequence shown here is derived from an EMBL/GenBank/DDBJ whole genome shotgun (WGS) entry which is preliminary data.</text>
</comment>
<dbReference type="InterPro" id="IPR039910">
    <property type="entry name" value="D15-like"/>
</dbReference>
<keyword evidence="5" id="KW-0677">Repeat</keyword>
<evidence type="ECO:0000259" key="9">
    <source>
        <dbReference type="PROSITE" id="PS51779"/>
    </source>
</evidence>